<dbReference type="InterPro" id="IPR000477">
    <property type="entry name" value="RT_dom"/>
</dbReference>
<dbReference type="CDD" id="cd01650">
    <property type="entry name" value="RT_nLTR_like"/>
    <property type="match status" value="1"/>
</dbReference>
<evidence type="ECO:0000313" key="2">
    <source>
        <dbReference type="EMBL" id="CAI0550639.1"/>
    </source>
</evidence>
<name>A0AAV0QZQ3_9ROSI</name>
<proteinExistence type="predicted"/>
<dbReference type="SUPFAM" id="SSF56672">
    <property type="entry name" value="DNA/RNA polymerases"/>
    <property type="match status" value="1"/>
</dbReference>
<comment type="caution">
    <text evidence="2">The sequence shown here is derived from an EMBL/GenBank/DDBJ whole genome shotgun (WGS) entry which is preliminary data.</text>
</comment>
<reference evidence="2" key="1">
    <citation type="submission" date="2022-08" db="EMBL/GenBank/DDBJ databases">
        <authorList>
            <person name="Gutierrez-Valencia J."/>
        </authorList>
    </citation>
    <scope>NUCLEOTIDE SEQUENCE</scope>
</reference>
<dbReference type="PANTHER" id="PTHR33116">
    <property type="entry name" value="REVERSE TRANSCRIPTASE ZINC-BINDING DOMAIN-CONTAINING PROTEIN-RELATED-RELATED"/>
    <property type="match status" value="1"/>
</dbReference>
<evidence type="ECO:0000259" key="1">
    <source>
        <dbReference type="PROSITE" id="PS50878"/>
    </source>
</evidence>
<dbReference type="EMBL" id="CAMGYJ010000010">
    <property type="protein sequence ID" value="CAI0550639.1"/>
    <property type="molecule type" value="Genomic_DNA"/>
</dbReference>
<dbReference type="PANTHER" id="PTHR33116:SF78">
    <property type="entry name" value="OS12G0587133 PROTEIN"/>
    <property type="match status" value="1"/>
</dbReference>
<evidence type="ECO:0000313" key="3">
    <source>
        <dbReference type="Proteomes" id="UP001154282"/>
    </source>
</evidence>
<dbReference type="InterPro" id="IPR043502">
    <property type="entry name" value="DNA/RNA_pol_sf"/>
</dbReference>
<accession>A0AAV0QZQ3</accession>
<dbReference type="Pfam" id="PF00078">
    <property type="entry name" value="RVT_1"/>
    <property type="match status" value="1"/>
</dbReference>
<gene>
    <name evidence="2" type="ORF">LITE_LOCUS45624</name>
</gene>
<dbReference type="Proteomes" id="UP001154282">
    <property type="component" value="Unassembled WGS sequence"/>
</dbReference>
<keyword evidence="3" id="KW-1185">Reference proteome</keyword>
<sequence length="776" mass="89625">MERIESDHNLIVMKWGENKKVRRPWRFQNMWLEDPRFFQELDIWLGENAQGTGDIFLFARKLHSIKAKLKVWNKEVFGNIDKRVEDLLIKIKELERVEEERILHDGEREERAKLEIDLRRDLLLQEICWRQKSREVWVKLGDKNSGYFHQMANYRRKVNRVEKLKIEGRNVDDPVDVASGIVRFYQNLFKEDLVSRPFPCWVWEHHLEELDKVLLCRDFTEEEIWDALRECDGSKAPGPDGFTLEFFKRGWSCLKSEVLRVFKEFHSTGALPKCVKHSFVCLAPKKDVVEEIKDLRPINLIGSINKLINKVLSKRLGVVLPKLISKQQHSSVKGRQIAEAGLIANEVVESRRKSRKPGLMFKLDIEKAFDNVNWGCLLKIMELMGFPVRWRNWVKGSMFDYNVSILINGEANGFFPVSKGLRQGDPISPGLFVMVMDVLSLMLEKVRANGMFEGFFMDEKKKIGEVTHLLYADDTLIFCDANHDQVLNILATLVMFQMVTGLRINLEKSVMYSVGDVADPSYFAAIFGCKWSSESPKYLGYPLGANPNDRSVWDGIVEKYQNRLNGWGSRKLSYGARLVLINAVLSGSPTYLFSLFKAPKGVIKDLEGYQRRFLWNGKSEGNKMALIEWEWCKSPVKKGGLGIHDLERFNDALLSKWLWRFATERDSWWRGLINSKYPNDLSSWQTKRERHGFSRSVWANISKEYDSFWNYAAIDPGNGTQVSFWHDCWIPGIVLSASFPRVAAAVLDPEARLSDVANTQVLAGYSGNKRLTPSSQ</sequence>
<dbReference type="PROSITE" id="PS50878">
    <property type="entry name" value="RT_POL"/>
    <property type="match status" value="1"/>
</dbReference>
<organism evidence="2 3">
    <name type="scientific">Linum tenue</name>
    <dbReference type="NCBI Taxonomy" id="586396"/>
    <lineage>
        <taxon>Eukaryota</taxon>
        <taxon>Viridiplantae</taxon>
        <taxon>Streptophyta</taxon>
        <taxon>Embryophyta</taxon>
        <taxon>Tracheophyta</taxon>
        <taxon>Spermatophyta</taxon>
        <taxon>Magnoliopsida</taxon>
        <taxon>eudicotyledons</taxon>
        <taxon>Gunneridae</taxon>
        <taxon>Pentapetalae</taxon>
        <taxon>rosids</taxon>
        <taxon>fabids</taxon>
        <taxon>Malpighiales</taxon>
        <taxon>Linaceae</taxon>
        <taxon>Linum</taxon>
    </lineage>
</organism>
<dbReference type="AlphaFoldDB" id="A0AAV0QZQ3"/>
<protein>
    <recommendedName>
        <fullName evidence="1">Reverse transcriptase domain-containing protein</fullName>
    </recommendedName>
</protein>
<feature type="domain" description="Reverse transcriptase" evidence="1">
    <location>
        <begin position="264"/>
        <end position="543"/>
    </location>
</feature>